<dbReference type="GO" id="GO:0005576">
    <property type="term" value="C:extracellular region"/>
    <property type="evidence" value="ECO:0007669"/>
    <property type="project" value="InterPro"/>
</dbReference>
<dbReference type="PROSITE" id="PS50940">
    <property type="entry name" value="CHIT_BIND_II"/>
    <property type="match status" value="1"/>
</dbReference>
<name>A0AAD8A6C0_DIPPU</name>
<evidence type="ECO:0000313" key="4">
    <source>
        <dbReference type="Proteomes" id="UP001233999"/>
    </source>
</evidence>
<dbReference type="AlphaFoldDB" id="A0AAD8A6C0"/>
<evidence type="ECO:0000313" key="3">
    <source>
        <dbReference type="EMBL" id="KAJ9592995.1"/>
    </source>
</evidence>
<keyword evidence="4" id="KW-1185">Reference proteome</keyword>
<feature type="compositionally biased region" description="Polar residues" evidence="1">
    <location>
        <begin position="56"/>
        <end position="71"/>
    </location>
</feature>
<comment type="caution">
    <text evidence="3">The sequence shown here is derived from an EMBL/GenBank/DDBJ whole genome shotgun (WGS) entry which is preliminary data.</text>
</comment>
<dbReference type="InterPro" id="IPR052976">
    <property type="entry name" value="Scoloptoxin-like"/>
</dbReference>
<feature type="region of interest" description="Disordered" evidence="1">
    <location>
        <begin position="23"/>
        <end position="71"/>
    </location>
</feature>
<dbReference type="InterPro" id="IPR036508">
    <property type="entry name" value="Chitin-bd_dom_sf"/>
</dbReference>
<accession>A0AAD8A6C0</accession>
<organism evidence="3 4">
    <name type="scientific">Diploptera punctata</name>
    <name type="common">Pacific beetle cockroach</name>
    <dbReference type="NCBI Taxonomy" id="6984"/>
    <lineage>
        <taxon>Eukaryota</taxon>
        <taxon>Metazoa</taxon>
        <taxon>Ecdysozoa</taxon>
        <taxon>Arthropoda</taxon>
        <taxon>Hexapoda</taxon>
        <taxon>Insecta</taxon>
        <taxon>Pterygota</taxon>
        <taxon>Neoptera</taxon>
        <taxon>Polyneoptera</taxon>
        <taxon>Dictyoptera</taxon>
        <taxon>Blattodea</taxon>
        <taxon>Blaberoidea</taxon>
        <taxon>Blaberidae</taxon>
        <taxon>Diplopterinae</taxon>
        <taxon>Diploptera</taxon>
    </lineage>
</organism>
<dbReference type="Proteomes" id="UP001233999">
    <property type="component" value="Unassembled WGS sequence"/>
</dbReference>
<reference evidence="3" key="2">
    <citation type="submission" date="2023-05" db="EMBL/GenBank/DDBJ databases">
        <authorList>
            <person name="Fouks B."/>
        </authorList>
    </citation>
    <scope>NUCLEOTIDE SEQUENCE</scope>
    <source>
        <strain evidence="3">Stay&amp;Tobe</strain>
        <tissue evidence="3">Testes</tissue>
    </source>
</reference>
<evidence type="ECO:0000259" key="2">
    <source>
        <dbReference type="PROSITE" id="PS50940"/>
    </source>
</evidence>
<feature type="non-terminal residue" evidence="3">
    <location>
        <position position="222"/>
    </location>
</feature>
<feature type="region of interest" description="Disordered" evidence="1">
    <location>
        <begin position="187"/>
        <end position="222"/>
    </location>
</feature>
<proteinExistence type="predicted"/>
<dbReference type="Gene3D" id="2.170.140.10">
    <property type="entry name" value="Chitin binding domain"/>
    <property type="match status" value="1"/>
</dbReference>
<dbReference type="PANTHER" id="PTHR22933">
    <property type="entry name" value="FI18007P1-RELATED"/>
    <property type="match status" value="1"/>
</dbReference>
<dbReference type="InterPro" id="IPR002557">
    <property type="entry name" value="Chitin-bd_dom"/>
</dbReference>
<dbReference type="PANTHER" id="PTHR22933:SF40">
    <property type="entry name" value="CUTICULAR PROTEIN ANALOGOUS TO PERITROPHINS 1-H"/>
    <property type="match status" value="1"/>
</dbReference>
<dbReference type="GO" id="GO:0008061">
    <property type="term" value="F:chitin binding"/>
    <property type="evidence" value="ECO:0007669"/>
    <property type="project" value="InterPro"/>
</dbReference>
<feature type="compositionally biased region" description="Basic residues" evidence="1">
    <location>
        <begin position="210"/>
        <end position="222"/>
    </location>
</feature>
<feature type="compositionally biased region" description="Pro residues" evidence="1">
    <location>
        <begin position="193"/>
        <end position="206"/>
    </location>
</feature>
<feature type="non-terminal residue" evidence="3">
    <location>
        <position position="1"/>
    </location>
</feature>
<gene>
    <name evidence="3" type="ORF">L9F63_015365</name>
</gene>
<dbReference type="Pfam" id="PF01607">
    <property type="entry name" value="CBM_14"/>
    <property type="match status" value="1"/>
</dbReference>
<protein>
    <recommendedName>
        <fullName evidence="2">Chitin-binding type-2 domain-containing protein</fullName>
    </recommendedName>
</protein>
<dbReference type="SMART" id="SM00494">
    <property type="entry name" value="ChtBD2"/>
    <property type="match status" value="1"/>
</dbReference>
<dbReference type="SUPFAM" id="SSF57625">
    <property type="entry name" value="Invertebrate chitin-binding proteins"/>
    <property type="match status" value="1"/>
</dbReference>
<reference evidence="3" key="1">
    <citation type="journal article" date="2023" name="IScience">
        <title>Live-bearing cockroach genome reveals convergent evolutionary mechanisms linked to viviparity in insects and beyond.</title>
        <authorList>
            <person name="Fouks B."/>
            <person name="Harrison M.C."/>
            <person name="Mikhailova A.A."/>
            <person name="Marchal E."/>
            <person name="English S."/>
            <person name="Carruthers M."/>
            <person name="Jennings E.C."/>
            <person name="Chiamaka E.L."/>
            <person name="Frigard R.A."/>
            <person name="Pippel M."/>
            <person name="Attardo G.M."/>
            <person name="Benoit J.B."/>
            <person name="Bornberg-Bauer E."/>
            <person name="Tobe S.S."/>
        </authorList>
    </citation>
    <scope>NUCLEOTIDE SEQUENCE</scope>
    <source>
        <strain evidence="3">Stay&amp;Tobe</strain>
    </source>
</reference>
<evidence type="ECO:0000256" key="1">
    <source>
        <dbReference type="SAM" id="MobiDB-lite"/>
    </source>
</evidence>
<feature type="domain" description="Chitin-binding type-2" evidence="2">
    <location>
        <begin position="109"/>
        <end position="166"/>
    </location>
</feature>
<dbReference type="EMBL" id="JASPKZ010003794">
    <property type="protein sequence ID" value="KAJ9592995.1"/>
    <property type="molecule type" value="Genomic_DNA"/>
</dbReference>
<sequence>LVLLCSVAEGLKGTALVISKLKGKTEPPQTVAESRSSDEEHASGSGSEGAGDALPLSSSGSDASNGTTKSPLTGIPQIDYIFDPNLPRELNGYNLTDYPFYDRVPDDIDFKCDGLHDGFYASIPHKCQVYHHCLFGTRYDFLCANYTAFDQKTFICHFVSEVDCINSPKYFKRNEALYKAATTTVATTTAAATPPPPPPLPSPRRPSGPGRKRRPPPRKHRP</sequence>